<reference evidence="2" key="1">
    <citation type="journal article" date="2024" name="Proc. Natl. Acad. Sci. U.S.A.">
        <title>Extraordinary preservation of gene collinearity over three hundred million years revealed in homosporous lycophytes.</title>
        <authorList>
            <person name="Li C."/>
            <person name="Wickell D."/>
            <person name="Kuo L.Y."/>
            <person name="Chen X."/>
            <person name="Nie B."/>
            <person name="Liao X."/>
            <person name="Peng D."/>
            <person name="Ji J."/>
            <person name="Jenkins J."/>
            <person name="Williams M."/>
            <person name="Shu S."/>
            <person name="Plott C."/>
            <person name="Barry K."/>
            <person name="Rajasekar S."/>
            <person name="Grimwood J."/>
            <person name="Han X."/>
            <person name="Sun S."/>
            <person name="Hou Z."/>
            <person name="He W."/>
            <person name="Dai G."/>
            <person name="Sun C."/>
            <person name="Schmutz J."/>
            <person name="Leebens-Mack J.H."/>
            <person name="Li F.W."/>
            <person name="Wang L."/>
        </authorList>
    </citation>
    <scope>NUCLEOTIDE SEQUENCE [LARGE SCALE GENOMIC DNA]</scope>
    <source>
        <strain evidence="2">cv. PW_Plant_1</strain>
    </source>
</reference>
<gene>
    <name evidence="1" type="ORF">O6H91_12G019100</name>
</gene>
<name>A0ACC2BZA8_DIPCM</name>
<keyword evidence="2" id="KW-1185">Reference proteome</keyword>
<organism evidence="1 2">
    <name type="scientific">Diphasiastrum complanatum</name>
    <name type="common">Issler's clubmoss</name>
    <name type="synonym">Lycopodium complanatum</name>
    <dbReference type="NCBI Taxonomy" id="34168"/>
    <lineage>
        <taxon>Eukaryota</taxon>
        <taxon>Viridiplantae</taxon>
        <taxon>Streptophyta</taxon>
        <taxon>Embryophyta</taxon>
        <taxon>Tracheophyta</taxon>
        <taxon>Lycopodiopsida</taxon>
        <taxon>Lycopodiales</taxon>
        <taxon>Lycopodiaceae</taxon>
        <taxon>Lycopodioideae</taxon>
        <taxon>Diphasiastrum</taxon>
    </lineage>
</organism>
<evidence type="ECO:0000313" key="1">
    <source>
        <dbReference type="EMBL" id="KAJ7535124.1"/>
    </source>
</evidence>
<accession>A0ACC2BZA8</accession>
<dbReference type="EMBL" id="CM055103">
    <property type="protein sequence ID" value="KAJ7535124.1"/>
    <property type="molecule type" value="Genomic_DNA"/>
</dbReference>
<evidence type="ECO:0000313" key="2">
    <source>
        <dbReference type="Proteomes" id="UP001162992"/>
    </source>
</evidence>
<protein>
    <submittedName>
        <fullName evidence="1">Uncharacterized protein</fullName>
    </submittedName>
</protein>
<comment type="caution">
    <text evidence="1">The sequence shown here is derived from an EMBL/GenBank/DDBJ whole genome shotgun (WGS) entry which is preliminary data.</text>
</comment>
<proteinExistence type="predicted"/>
<sequence length="1049" mass="120436">MAKEMILDAVKECYQFPEKLDTHNLKDVLELHLDGSAKSSIVAYQQRQLIEDIVNYVGEDPLKPWIRFIKWAKETFPSGAKSKLLPLLQLCTKTFLHTKQYYDDLRYLRLWVRYADCSSDPLQIFAFMEDKQIGQNHSLFYEAYAVELEIHRDLSTANEVYQKGLLRQAQPMDQLEKMYKNFLKRKEKLVKHHQDGFLSTKFVNQPLSTLPNNHCNLLERLNIIQRHSKKHRVNQILQSTTPEAQQTFEFCVHKEHERENFQTDLSHDNPIKLASTLVRNTSNGDGLILKDRREVIHAFKVPEGVDISFEELRAASWIASQNQCTPEEVPVRPNQVGMADMPQSVCGVNFNALREHEVCQSYGNKATSALAGLQASNGIKSSNQRGDADLSGRPARNQVDASNFNHDLSASIWNEKSLTIQGSYLHEGQMEDIPKRSFSSKTYVPLHGDETIAIKKFVDVAIASRIDPDVGNMEVGRHHGLVDPTINTKEAMADILSLFTKPLPFEPSCKQKVCHEQNAHKAVINAESQEFSVLADDGFNNLSCKILHSQQGRQEKKDTLDTSNNMDFMIFVDDDLKESCRSHSTPDTSIIREDMQEEECRISKNEKPLVFPGVSANNSQQVADGQIPQKMDFMVYIDDHLKESAIRNDDETHKDKENIQEKQRTDLSKLSKNMNQEAEGLVGNCTLLGGVNPWDDKMLSELLRGLSPPLSKYKGFHFSSKKYSGSAVLSTLKKTARNKSLELGNKTYHLKGCIGEGAFARVYQAYDDDSESTVVLKVQKPPCPWEFYIYRQLDKRIPKEERNNFGYAWQMDVYADFSIMVADYGQHGTLQDVINSYLATNQKMEEVLCMYYTIEMLHILEILHSVGIIHADFKPDNLLIRNESEEWEEWTPNRSGCWKHQGLCLIDWGRSIDTTLYPEGTEFVGDCKTSAFRCIEMVENRPWSFQADTYGLCGVVHCMLHGCYMELDVKAGQDQRFLYRPKAPFKRYWNGELWQQFFTTLLNIDSCKVNPPLGPLRKLFEDYLVNNPLQAKRIKQLLMKQNLMMYFHR</sequence>
<dbReference type="Proteomes" id="UP001162992">
    <property type="component" value="Chromosome 12"/>
</dbReference>